<gene>
    <name evidence="1" type="ORF">ACFSKP_19160</name>
</gene>
<dbReference type="InterPro" id="IPR038396">
    <property type="entry name" value="SpoIIAA-like_sf"/>
</dbReference>
<evidence type="ECO:0000313" key="2">
    <source>
        <dbReference type="Proteomes" id="UP001597374"/>
    </source>
</evidence>
<name>A0ABW5D231_9BACT</name>
<reference evidence="2" key="1">
    <citation type="journal article" date="2019" name="Int. J. Syst. Evol. Microbiol.">
        <title>The Global Catalogue of Microorganisms (GCM) 10K type strain sequencing project: providing services to taxonomists for standard genome sequencing and annotation.</title>
        <authorList>
            <consortium name="The Broad Institute Genomics Platform"/>
            <consortium name="The Broad Institute Genome Sequencing Center for Infectious Disease"/>
            <person name="Wu L."/>
            <person name="Ma J."/>
        </authorList>
    </citation>
    <scope>NUCLEOTIDE SEQUENCE [LARGE SCALE GENOMIC DNA]</scope>
    <source>
        <strain evidence="2">CGMCC 4.1782</strain>
    </source>
</reference>
<keyword evidence="2" id="KW-1185">Reference proteome</keyword>
<accession>A0ABW5D231</accession>
<evidence type="ECO:0000313" key="1">
    <source>
        <dbReference type="EMBL" id="MFD2248394.1"/>
    </source>
</evidence>
<proteinExistence type="predicted"/>
<dbReference type="SUPFAM" id="SSF52091">
    <property type="entry name" value="SpoIIaa-like"/>
    <property type="match status" value="1"/>
</dbReference>
<dbReference type="Proteomes" id="UP001597374">
    <property type="component" value="Unassembled WGS sequence"/>
</dbReference>
<dbReference type="InterPro" id="IPR036513">
    <property type="entry name" value="STAS_dom_sf"/>
</dbReference>
<dbReference type="Pfam" id="PF11964">
    <property type="entry name" value="SpoIIAA-like"/>
    <property type="match status" value="1"/>
</dbReference>
<dbReference type="EMBL" id="JBHUIM010000003">
    <property type="protein sequence ID" value="MFD2248394.1"/>
    <property type="molecule type" value="Genomic_DNA"/>
</dbReference>
<sequence length="120" mass="14022">MLEVLPETHDNVLAVRVSKELSVPDFDRYRNMASDLMRKHKETHIYYEMADVNWVQPVAAIESALFDVIHAFDYGRIAMVGDKRWQEWGAKVASRVKKDGIRYFDPAHKEQAMKWVLKGE</sequence>
<dbReference type="Gene3D" id="3.40.50.10600">
    <property type="entry name" value="SpoIIaa-like domains"/>
    <property type="match status" value="1"/>
</dbReference>
<organism evidence="1 2">
    <name type="scientific">Pontibacter ruber</name>
    <dbReference type="NCBI Taxonomy" id="1343895"/>
    <lineage>
        <taxon>Bacteria</taxon>
        <taxon>Pseudomonadati</taxon>
        <taxon>Bacteroidota</taxon>
        <taxon>Cytophagia</taxon>
        <taxon>Cytophagales</taxon>
        <taxon>Hymenobacteraceae</taxon>
        <taxon>Pontibacter</taxon>
    </lineage>
</organism>
<dbReference type="RefSeq" id="WP_250431618.1">
    <property type="nucleotide sequence ID" value="NZ_JALPRR010000004.1"/>
</dbReference>
<dbReference type="InterPro" id="IPR021866">
    <property type="entry name" value="SpoIIAA-like"/>
</dbReference>
<protein>
    <submittedName>
        <fullName evidence="1">STAS/SEC14 domain-containing protein</fullName>
    </submittedName>
</protein>
<comment type="caution">
    <text evidence="1">The sequence shown here is derived from an EMBL/GenBank/DDBJ whole genome shotgun (WGS) entry which is preliminary data.</text>
</comment>